<gene>
    <name evidence="2" type="ORF">HA039_07555</name>
</gene>
<keyword evidence="1" id="KW-0732">Signal</keyword>
<dbReference type="AlphaFoldDB" id="A0A6G9GV72"/>
<organism evidence="2 3">
    <name type="scientific">Streptomyces liangshanensis</name>
    <dbReference type="NCBI Taxonomy" id="2717324"/>
    <lineage>
        <taxon>Bacteria</taxon>
        <taxon>Bacillati</taxon>
        <taxon>Actinomycetota</taxon>
        <taxon>Actinomycetes</taxon>
        <taxon>Kitasatosporales</taxon>
        <taxon>Streptomycetaceae</taxon>
        <taxon>Streptomyces</taxon>
    </lineage>
</organism>
<accession>A0A6G9GV72</accession>
<name>A0A6G9GV72_9ACTN</name>
<evidence type="ECO:0000256" key="1">
    <source>
        <dbReference type="SAM" id="SignalP"/>
    </source>
</evidence>
<evidence type="ECO:0000313" key="3">
    <source>
        <dbReference type="Proteomes" id="UP000501179"/>
    </source>
</evidence>
<sequence length="320" mass="32332">MNVKSYARIGAVVGAAALGLGLLTTPASADPPSVRVLAGTGSDTTQDVLNGLGNTVDSGATIASYNATGSATIQTRTSGCVIARPNGSSAGIDALRTAVDTASGCLDFARSSRTPADTTTTDLTWIPFAKDAVSYAYRSGSGLPTNLTTAQLKSVYECTLTSLNGVALTPLLPQASSGTRQFFLSSIGVTTPGACVTSGSQENDGTVLDTAGDIAPYSVAQYYAQGRGIAGVPNRRGSSLLGSVNGQAPRIGTTLNPSFPYLRDVYNVVPTNKLTVSPISTTFVGSTSKVCNAVTTAAIANYGFGGLGSACGSTTLKGER</sequence>
<protein>
    <submittedName>
        <fullName evidence="2">Uncharacterized protein</fullName>
    </submittedName>
</protein>
<dbReference type="EMBL" id="CP050177">
    <property type="protein sequence ID" value="QIQ02173.1"/>
    <property type="molecule type" value="Genomic_DNA"/>
</dbReference>
<dbReference type="RefSeq" id="WP_167025661.1">
    <property type="nucleotide sequence ID" value="NZ_CP050177.1"/>
</dbReference>
<reference evidence="2 3" key="1">
    <citation type="submission" date="2020-03" db="EMBL/GenBank/DDBJ databases">
        <title>A novel species.</title>
        <authorList>
            <person name="Gao J."/>
        </authorList>
    </citation>
    <scope>NUCLEOTIDE SEQUENCE [LARGE SCALE GENOMIC DNA]</scope>
    <source>
        <strain evidence="2 3">QMT-12</strain>
    </source>
</reference>
<feature type="signal peptide" evidence="1">
    <location>
        <begin position="1"/>
        <end position="29"/>
    </location>
</feature>
<dbReference type="Proteomes" id="UP000501179">
    <property type="component" value="Chromosome"/>
</dbReference>
<dbReference type="SUPFAM" id="SSF53850">
    <property type="entry name" value="Periplasmic binding protein-like II"/>
    <property type="match status" value="1"/>
</dbReference>
<dbReference type="KEGG" id="slia:HA039_07555"/>
<evidence type="ECO:0000313" key="2">
    <source>
        <dbReference type="EMBL" id="QIQ02173.1"/>
    </source>
</evidence>
<dbReference type="Gene3D" id="3.40.190.10">
    <property type="entry name" value="Periplasmic binding protein-like II"/>
    <property type="match status" value="2"/>
</dbReference>
<proteinExistence type="predicted"/>
<feature type="chain" id="PRO_5026148160" evidence="1">
    <location>
        <begin position="30"/>
        <end position="320"/>
    </location>
</feature>
<keyword evidence="3" id="KW-1185">Reference proteome</keyword>